<dbReference type="PROSITE" id="PS50949">
    <property type="entry name" value="HTH_GNTR"/>
    <property type="match status" value="1"/>
</dbReference>
<dbReference type="InterPro" id="IPR000524">
    <property type="entry name" value="Tscrpt_reg_HTH_GntR"/>
</dbReference>
<dbReference type="GO" id="GO:0003677">
    <property type="term" value="F:DNA binding"/>
    <property type="evidence" value="ECO:0007669"/>
    <property type="project" value="UniProtKB-KW"/>
</dbReference>
<keyword evidence="6" id="KW-1185">Reference proteome</keyword>
<dbReference type="InterPro" id="IPR036390">
    <property type="entry name" value="WH_DNA-bd_sf"/>
</dbReference>
<dbReference type="Gene3D" id="1.10.10.10">
    <property type="entry name" value="Winged helix-like DNA-binding domain superfamily/Winged helix DNA-binding domain"/>
    <property type="match status" value="1"/>
</dbReference>
<keyword evidence="2" id="KW-0238">DNA-binding</keyword>
<organism evidence="5 6">
    <name type="scientific">Priestia taiwanensis</name>
    <dbReference type="NCBI Taxonomy" id="1347902"/>
    <lineage>
        <taxon>Bacteria</taxon>
        <taxon>Bacillati</taxon>
        <taxon>Bacillota</taxon>
        <taxon>Bacilli</taxon>
        <taxon>Bacillales</taxon>
        <taxon>Bacillaceae</taxon>
        <taxon>Priestia</taxon>
    </lineage>
</organism>
<evidence type="ECO:0000313" key="6">
    <source>
        <dbReference type="Proteomes" id="UP000605259"/>
    </source>
</evidence>
<proteinExistence type="predicted"/>
<keyword evidence="3" id="KW-0804">Transcription</keyword>
<keyword evidence="1" id="KW-0805">Transcription regulation</keyword>
<sequence length="139" mass="16036">MHIYIDSRSSTSIWEQIVQQVKESIVKGYMTPNDKLPSVRELSSILVVNPNTVSKAYQELERQGVIETIRGRGTFVSAHFEPKADKQQLTMMKESLKKMIIEAKYAGVDQQMLHQWIEEIMEELGGETHAERTKRDENN</sequence>
<comment type="caution">
    <text evidence="5">The sequence shown here is derived from an EMBL/GenBank/DDBJ whole genome shotgun (WGS) entry which is preliminary data.</text>
</comment>
<reference evidence="5" key="2">
    <citation type="submission" date="2020-09" db="EMBL/GenBank/DDBJ databases">
        <authorList>
            <person name="Sun Q."/>
            <person name="Zhou Y."/>
        </authorList>
    </citation>
    <scope>NUCLEOTIDE SEQUENCE</scope>
    <source>
        <strain evidence="5">CGMCC 1.12698</strain>
    </source>
</reference>
<dbReference type="InterPro" id="IPR036388">
    <property type="entry name" value="WH-like_DNA-bd_sf"/>
</dbReference>
<dbReference type="AlphaFoldDB" id="A0A917EJU1"/>
<feature type="domain" description="HTH gntR-type" evidence="4">
    <location>
        <begin position="11"/>
        <end position="79"/>
    </location>
</feature>
<dbReference type="GO" id="GO:0003700">
    <property type="term" value="F:DNA-binding transcription factor activity"/>
    <property type="evidence" value="ECO:0007669"/>
    <property type="project" value="InterPro"/>
</dbReference>
<dbReference type="PANTHER" id="PTHR38445:SF9">
    <property type="entry name" value="HTH-TYPE TRANSCRIPTIONAL REPRESSOR YTRA"/>
    <property type="match status" value="1"/>
</dbReference>
<evidence type="ECO:0000256" key="1">
    <source>
        <dbReference type="ARBA" id="ARBA00023015"/>
    </source>
</evidence>
<dbReference type="RefSeq" id="WP_188386507.1">
    <property type="nucleotide sequence ID" value="NZ_BMFK01000001.1"/>
</dbReference>
<dbReference type="Proteomes" id="UP000605259">
    <property type="component" value="Unassembled WGS sequence"/>
</dbReference>
<evidence type="ECO:0000259" key="4">
    <source>
        <dbReference type="PROSITE" id="PS50949"/>
    </source>
</evidence>
<accession>A0A917EJU1</accession>
<evidence type="ECO:0000256" key="2">
    <source>
        <dbReference type="ARBA" id="ARBA00023125"/>
    </source>
</evidence>
<protein>
    <submittedName>
        <fullName evidence="5">GntR family transcriptional regulator</fullName>
    </submittedName>
</protein>
<dbReference type="CDD" id="cd07377">
    <property type="entry name" value="WHTH_GntR"/>
    <property type="match status" value="1"/>
</dbReference>
<reference evidence="5" key="1">
    <citation type="journal article" date="2014" name="Int. J. Syst. Evol. Microbiol.">
        <title>Complete genome sequence of Corynebacterium casei LMG S-19264T (=DSM 44701T), isolated from a smear-ripened cheese.</title>
        <authorList>
            <consortium name="US DOE Joint Genome Institute (JGI-PGF)"/>
            <person name="Walter F."/>
            <person name="Albersmeier A."/>
            <person name="Kalinowski J."/>
            <person name="Ruckert C."/>
        </authorList>
    </citation>
    <scope>NUCLEOTIDE SEQUENCE</scope>
    <source>
        <strain evidence="5">CGMCC 1.12698</strain>
    </source>
</reference>
<evidence type="ECO:0000313" key="5">
    <source>
        <dbReference type="EMBL" id="GGE54489.1"/>
    </source>
</evidence>
<evidence type="ECO:0000256" key="3">
    <source>
        <dbReference type="ARBA" id="ARBA00023163"/>
    </source>
</evidence>
<name>A0A917EJU1_9BACI</name>
<dbReference type="SMART" id="SM00345">
    <property type="entry name" value="HTH_GNTR"/>
    <property type="match status" value="1"/>
</dbReference>
<dbReference type="EMBL" id="BMFK01000001">
    <property type="protein sequence ID" value="GGE54489.1"/>
    <property type="molecule type" value="Genomic_DNA"/>
</dbReference>
<dbReference type="Pfam" id="PF00392">
    <property type="entry name" value="GntR"/>
    <property type="match status" value="1"/>
</dbReference>
<dbReference type="SUPFAM" id="SSF46785">
    <property type="entry name" value="Winged helix' DNA-binding domain"/>
    <property type="match status" value="1"/>
</dbReference>
<dbReference type="PANTHER" id="PTHR38445">
    <property type="entry name" value="HTH-TYPE TRANSCRIPTIONAL REPRESSOR YTRA"/>
    <property type="match status" value="1"/>
</dbReference>
<gene>
    <name evidence="5" type="ORF">GCM10007140_00980</name>
</gene>